<dbReference type="Gene3D" id="3.40.50.1240">
    <property type="entry name" value="Phosphoglycerate mutase-like"/>
    <property type="match status" value="1"/>
</dbReference>
<evidence type="ECO:0000256" key="2">
    <source>
        <dbReference type="PIRSR" id="PIRSR613078-1"/>
    </source>
</evidence>
<dbReference type="AlphaFoldDB" id="A0A0W7Z4Q3"/>
<dbReference type="InterPro" id="IPR029033">
    <property type="entry name" value="His_PPase_superfam"/>
</dbReference>
<dbReference type="GO" id="GO:0005829">
    <property type="term" value="C:cytosol"/>
    <property type="evidence" value="ECO:0007669"/>
    <property type="project" value="TreeGrafter"/>
</dbReference>
<feature type="binding site" evidence="3">
    <location>
        <begin position="10"/>
        <end position="17"/>
    </location>
    <ligand>
        <name>substrate</name>
    </ligand>
</feature>
<dbReference type="STRING" id="225992.B5M06_03600"/>
<dbReference type="EMBL" id="LPXH01000015">
    <property type="protein sequence ID" value="KUF42257.1"/>
    <property type="molecule type" value="Genomic_DNA"/>
</dbReference>
<dbReference type="SUPFAM" id="SSF53254">
    <property type="entry name" value="Phosphoglycerate mutase-like"/>
    <property type="match status" value="1"/>
</dbReference>
<dbReference type="RefSeq" id="WP_058879521.1">
    <property type="nucleotide sequence ID" value="NZ_CAUCIF010000012.1"/>
</dbReference>
<reference evidence="4 5" key="1">
    <citation type="submission" date="2015-12" db="EMBL/GenBank/DDBJ databases">
        <title>Complete genome sequence of a multi-drug resistant strain Acidovorax sp. 12322-1.</title>
        <authorList>
            <person name="Ming D."/>
            <person name="Wang M."/>
            <person name="Hu S."/>
            <person name="Zhou Y."/>
            <person name="Jiang T."/>
        </authorList>
    </citation>
    <scope>NUCLEOTIDE SEQUENCE [LARGE SCALE GENOMIC DNA]</scope>
    <source>
        <strain evidence="4 5">12322-1</strain>
    </source>
</reference>
<evidence type="ECO:0000313" key="4">
    <source>
        <dbReference type="EMBL" id="KUF42257.1"/>
    </source>
</evidence>
<dbReference type="InterPro" id="IPR013078">
    <property type="entry name" value="His_Pase_superF_clade-1"/>
</dbReference>
<dbReference type="GO" id="GO:0045820">
    <property type="term" value="P:negative regulation of glycolytic process"/>
    <property type="evidence" value="ECO:0007669"/>
    <property type="project" value="TreeGrafter"/>
</dbReference>
<dbReference type="InterPro" id="IPR051695">
    <property type="entry name" value="Phosphoglycerate_Mutase"/>
</dbReference>
<sequence>MQATRIIAIRHGETAWNVDARIQGHLDIPLNDIGLWQAERAGAALADERLDAIYSSDLQRALSTAQAVGQTTGCPVQPDAGLRERCFGSFEGRTFKEVEAEQPEQALRWRKRDPDFVPDGGGESLAMLRSRIQHTVDRLASQHMGGQIALVAHGGVMDMLYRLATRQDLQAPRTWELHNAAINRLLWTPEGLTLVGWGDVAHLQGQGVRDELLS</sequence>
<keyword evidence="1" id="KW-0378">Hydrolase</keyword>
<dbReference type="Proteomes" id="UP000053300">
    <property type="component" value="Unassembled WGS sequence"/>
</dbReference>
<keyword evidence="5" id="KW-1185">Reference proteome</keyword>
<feature type="binding site" evidence="3">
    <location>
        <position position="60"/>
    </location>
    <ligand>
        <name>substrate</name>
    </ligand>
</feature>
<proteinExistence type="predicted"/>
<dbReference type="CDD" id="cd07067">
    <property type="entry name" value="HP_PGM_like"/>
    <property type="match status" value="1"/>
</dbReference>
<organism evidence="4 5">
    <name type="scientific">Comamonas kerstersii</name>
    <dbReference type="NCBI Taxonomy" id="225992"/>
    <lineage>
        <taxon>Bacteria</taxon>
        <taxon>Pseudomonadati</taxon>
        <taxon>Pseudomonadota</taxon>
        <taxon>Betaproteobacteria</taxon>
        <taxon>Burkholderiales</taxon>
        <taxon>Comamonadaceae</taxon>
        <taxon>Comamonas</taxon>
    </lineage>
</organism>
<evidence type="ECO:0000256" key="3">
    <source>
        <dbReference type="PIRSR" id="PIRSR613078-2"/>
    </source>
</evidence>
<feature type="active site" description="Proton donor/acceptor" evidence="2">
    <location>
        <position position="84"/>
    </location>
</feature>
<gene>
    <name evidence="4" type="ORF">AS359_01995</name>
</gene>
<dbReference type="Pfam" id="PF00300">
    <property type="entry name" value="His_Phos_1"/>
    <property type="match status" value="1"/>
</dbReference>
<dbReference type="GO" id="GO:0004331">
    <property type="term" value="F:fructose-2,6-bisphosphate 2-phosphatase activity"/>
    <property type="evidence" value="ECO:0007669"/>
    <property type="project" value="TreeGrafter"/>
</dbReference>
<protein>
    <submittedName>
        <fullName evidence="4">Phosphoglycerate mutase</fullName>
    </submittedName>
</protein>
<evidence type="ECO:0000256" key="1">
    <source>
        <dbReference type="ARBA" id="ARBA00022801"/>
    </source>
</evidence>
<accession>A0A1V3TMF1</accession>
<dbReference type="SMART" id="SM00855">
    <property type="entry name" value="PGAM"/>
    <property type="match status" value="1"/>
</dbReference>
<accession>A0A0W7Z4Q3</accession>
<comment type="caution">
    <text evidence="4">The sequence shown here is derived from an EMBL/GenBank/DDBJ whole genome shotgun (WGS) entry which is preliminary data.</text>
</comment>
<dbReference type="PANTHER" id="PTHR46517:SF1">
    <property type="entry name" value="FRUCTOSE-2,6-BISPHOSPHATASE TIGAR"/>
    <property type="match status" value="1"/>
</dbReference>
<dbReference type="GO" id="GO:0043456">
    <property type="term" value="P:regulation of pentose-phosphate shunt"/>
    <property type="evidence" value="ECO:0007669"/>
    <property type="project" value="TreeGrafter"/>
</dbReference>
<name>A0A0W7Z4Q3_9BURK</name>
<feature type="active site" description="Tele-phosphohistidine intermediate" evidence="2">
    <location>
        <position position="11"/>
    </location>
</feature>
<evidence type="ECO:0000313" key="5">
    <source>
        <dbReference type="Proteomes" id="UP000053300"/>
    </source>
</evidence>
<dbReference type="PANTHER" id="PTHR46517">
    <property type="entry name" value="FRUCTOSE-2,6-BISPHOSPHATASE TIGAR"/>
    <property type="match status" value="1"/>
</dbReference>